<dbReference type="Pfam" id="PF05378">
    <property type="entry name" value="Hydant_A_N"/>
    <property type="match status" value="1"/>
</dbReference>
<dbReference type="InterPro" id="IPR045079">
    <property type="entry name" value="Oxoprolinase-like"/>
</dbReference>
<feature type="domain" description="Hydantoinase A/oxoprolinase" evidence="1">
    <location>
        <begin position="203"/>
        <end position="486"/>
    </location>
</feature>
<keyword evidence="5" id="KW-1185">Reference proteome</keyword>
<feature type="domain" description="Hydantoinase/oxoprolinase N-terminal" evidence="2">
    <location>
        <begin position="4"/>
        <end position="182"/>
    </location>
</feature>
<dbReference type="InterPro" id="IPR049517">
    <property type="entry name" value="ACX-like_C"/>
</dbReference>
<gene>
    <name evidence="4" type="ORF">EV191_103185</name>
</gene>
<dbReference type="AlphaFoldDB" id="A0A4R2QXQ8"/>
<dbReference type="RefSeq" id="WP_165912915.1">
    <property type="nucleotide sequence ID" value="NZ_SLXQ01000003.1"/>
</dbReference>
<feature type="domain" description="Acetophenone carboxylase-like C-terminal" evidence="3">
    <location>
        <begin position="610"/>
        <end position="662"/>
    </location>
</feature>
<dbReference type="PANTHER" id="PTHR11365">
    <property type="entry name" value="5-OXOPROLINASE RELATED"/>
    <property type="match status" value="1"/>
</dbReference>
<evidence type="ECO:0000313" key="4">
    <source>
        <dbReference type="EMBL" id="TCP54144.1"/>
    </source>
</evidence>
<evidence type="ECO:0000259" key="2">
    <source>
        <dbReference type="Pfam" id="PF05378"/>
    </source>
</evidence>
<proteinExistence type="predicted"/>
<dbReference type="GO" id="GO:0005829">
    <property type="term" value="C:cytosol"/>
    <property type="evidence" value="ECO:0007669"/>
    <property type="project" value="TreeGrafter"/>
</dbReference>
<sequence length="680" mass="72796">MNLRVGIDTGGTFTDVVVAEGNRVRAAAKSTTTHGELANGLLRALDKTTTEGQRIDEIVHGTTVALNAILTRRGADVGFVTTTGFRDLLDMARGWRPAESLIDARWRRPHELRPIVERARRRTVHERVTATGETLIELNEQDLLDQVRRLVADGCRSIAIGFLHSYKHPRHEQRAVELVRQHFPDVSVSSSAEIAPFPREYNRFSTCALNAYVQPEMAGYTTTVEESLRATGRDAPLTFMTNDGGLSSPAEVTTRPVTTLNSGPVGGLMGVQAYAQRLQMPHLVGFDMGGTSTDVGLVVDNRLSVNRELELEHDLIVSLPVLELHSIGAGGGSIATIDEAGGLSVGPHSAGSNPGPACYGRGGTQPTVTDAFLLLGMLDPTAAIGGEIEPDLAAAEGVFATLATAIDASPTELAGTVVDIAVHNMAEAVRRLTIYRGVDPREFGLLAYGAAGGLVATQVARTLEIPQVVIPALSGVFSAYGLLSAVAFEEDVTPIMSIVTEELARDIFARAKARAHRLSDQLRNRTNGEIHIECHVDATYLGQRWELAALVDPGHDDPMKHLADAFGAAHQRQYGYRLPAPIYVQTLRVRAIASDNRELLPPPLPSSNDGDSHIQHRDVTIAGKRHVDTPIYQADKLTPGQVLTGPGIIAAPTSTTTLVPGDVASVTEVGDIVIDTRGQA</sequence>
<dbReference type="Proteomes" id="UP000294911">
    <property type="component" value="Unassembled WGS sequence"/>
</dbReference>
<comment type="caution">
    <text evidence="4">The sequence shown here is derived from an EMBL/GenBank/DDBJ whole genome shotgun (WGS) entry which is preliminary data.</text>
</comment>
<protein>
    <submittedName>
        <fullName evidence="4">N-methylhydantoinase A</fullName>
    </submittedName>
</protein>
<accession>A0A4R2QXQ8</accession>
<dbReference type="InterPro" id="IPR008040">
    <property type="entry name" value="Hydant_A_N"/>
</dbReference>
<reference evidence="4 5" key="1">
    <citation type="submission" date="2019-03" db="EMBL/GenBank/DDBJ databases">
        <title>Genomic Encyclopedia of Type Strains, Phase IV (KMG-IV): sequencing the most valuable type-strain genomes for metagenomic binning, comparative biology and taxonomic classification.</title>
        <authorList>
            <person name="Goeker M."/>
        </authorList>
    </citation>
    <scope>NUCLEOTIDE SEQUENCE [LARGE SCALE GENOMIC DNA]</scope>
    <source>
        <strain evidence="4 5">DSM 45765</strain>
    </source>
</reference>
<organism evidence="4 5">
    <name type="scientific">Tamaricihabitans halophyticus</name>
    <dbReference type="NCBI Taxonomy" id="1262583"/>
    <lineage>
        <taxon>Bacteria</taxon>
        <taxon>Bacillati</taxon>
        <taxon>Actinomycetota</taxon>
        <taxon>Actinomycetes</taxon>
        <taxon>Pseudonocardiales</taxon>
        <taxon>Pseudonocardiaceae</taxon>
        <taxon>Tamaricihabitans</taxon>
    </lineage>
</organism>
<name>A0A4R2QXQ8_9PSEU</name>
<dbReference type="EMBL" id="SLXQ01000003">
    <property type="protein sequence ID" value="TCP54144.1"/>
    <property type="molecule type" value="Genomic_DNA"/>
</dbReference>
<dbReference type="GO" id="GO:0017168">
    <property type="term" value="F:5-oxoprolinase (ATP-hydrolyzing) activity"/>
    <property type="evidence" value="ECO:0007669"/>
    <property type="project" value="TreeGrafter"/>
</dbReference>
<dbReference type="Pfam" id="PF01968">
    <property type="entry name" value="Hydantoinase_A"/>
    <property type="match status" value="1"/>
</dbReference>
<dbReference type="InterPro" id="IPR002821">
    <property type="entry name" value="Hydantoinase_A"/>
</dbReference>
<evidence type="ECO:0000313" key="5">
    <source>
        <dbReference type="Proteomes" id="UP000294911"/>
    </source>
</evidence>
<evidence type="ECO:0000259" key="1">
    <source>
        <dbReference type="Pfam" id="PF01968"/>
    </source>
</evidence>
<dbReference type="PANTHER" id="PTHR11365:SF23">
    <property type="entry name" value="HYPOTHETICAL 5-OXOPROLINASE (EUROFUNG)-RELATED"/>
    <property type="match status" value="1"/>
</dbReference>
<dbReference type="GO" id="GO:0006749">
    <property type="term" value="P:glutathione metabolic process"/>
    <property type="evidence" value="ECO:0007669"/>
    <property type="project" value="TreeGrafter"/>
</dbReference>
<evidence type="ECO:0000259" key="3">
    <source>
        <dbReference type="Pfam" id="PF19278"/>
    </source>
</evidence>
<dbReference type="Pfam" id="PF19278">
    <property type="entry name" value="Hydant_A_C"/>
    <property type="match status" value="1"/>
</dbReference>